<dbReference type="Pfam" id="PF01061">
    <property type="entry name" value="ABC2_membrane"/>
    <property type="match status" value="1"/>
</dbReference>
<gene>
    <name evidence="8" type="ORF">BLI009_04860</name>
    <name evidence="7" type="ORF">RY67_2309</name>
</gene>
<dbReference type="AlphaFoldDB" id="A0A0M3T6V8"/>
<dbReference type="InterPro" id="IPR013525">
    <property type="entry name" value="ABC2_TM"/>
</dbReference>
<proteinExistence type="predicted"/>
<organism evidence="7 9">
    <name type="scientific">Bifidobacterium longum subsp. infantis</name>
    <dbReference type="NCBI Taxonomy" id="1682"/>
    <lineage>
        <taxon>Bacteria</taxon>
        <taxon>Bacillati</taxon>
        <taxon>Actinomycetota</taxon>
        <taxon>Actinomycetes</taxon>
        <taxon>Bifidobacteriales</taxon>
        <taxon>Bifidobacteriaceae</taxon>
        <taxon>Bifidobacterium</taxon>
    </lineage>
</organism>
<dbReference type="EMBL" id="CP010411">
    <property type="protein sequence ID" value="ALE10295.1"/>
    <property type="molecule type" value="Genomic_DNA"/>
</dbReference>
<dbReference type="Proteomes" id="UP000067206">
    <property type="component" value="Chromosome"/>
</dbReference>
<sequence>MRRPSNERRLTGPFATGFRMTISSMPETATPATVLADVLLAPLLAALLYLLISRDGQGHGATLPAVVGAASMQTVLLSGSALLRDRLEGTLAHLALGPRIPVRLWAGRFAALASVGFAGSAVTWAATCALFHLGTGGAPDPVPPLMLLAASLASCGLGAAVAACSLAARDALFLVNLCGFAIPLLCGLVAPVSVLPVPLRWLAYALPTSWMTDAARAYATGDAGSAWRRLVVGVMAGMAWLLVAMLVLKAAAVLARRDGTFDATAM</sequence>
<keyword evidence="4 5" id="KW-0472">Membrane</keyword>
<feature type="transmembrane region" description="Helical" evidence="5">
    <location>
        <begin position="230"/>
        <end position="248"/>
    </location>
</feature>
<evidence type="ECO:0000313" key="8">
    <source>
        <dbReference type="EMBL" id="QSP98422.1"/>
    </source>
</evidence>
<evidence type="ECO:0000256" key="1">
    <source>
        <dbReference type="ARBA" id="ARBA00004141"/>
    </source>
</evidence>
<evidence type="ECO:0000259" key="6">
    <source>
        <dbReference type="Pfam" id="PF01061"/>
    </source>
</evidence>
<dbReference type="Proteomes" id="UP000663618">
    <property type="component" value="Chromosome"/>
</dbReference>
<dbReference type="RefSeq" id="WP_060621351.1">
    <property type="nucleotide sequence ID" value="NZ_BCYF01000107.1"/>
</dbReference>
<feature type="transmembrane region" description="Helical" evidence="5">
    <location>
        <begin position="173"/>
        <end position="194"/>
    </location>
</feature>
<evidence type="ECO:0000256" key="4">
    <source>
        <dbReference type="ARBA" id="ARBA00023136"/>
    </source>
</evidence>
<evidence type="ECO:0000313" key="9">
    <source>
        <dbReference type="Proteomes" id="UP000067206"/>
    </source>
</evidence>
<evidence type="ECO:0000256" key="5">
    <source>
        <dbReference type="SAM" id="Phobius"/>
    </source>
</evidence>
<accession>A0A0M3T6V8</accession>
<dbReference type="EMBL" id="CP071248">
    <property type="protein sequence ID" value="QSP98422.1"/>
    <property type="molecule type" value="Genomic_DNA"/>
</dbReference>
<dbReference type="GO" id="GO:0016020">
    <property type="term" value="C:membrane"/>
    <property type="evidence" value="ECO:0007669"/>
    <property type="project" value="UniProtKB-SubCell"/>
</dbReference>
<dbReference type="GO" id="GO:0140359">
    <property type="term" value="F:ABC-type transporter activity"/>
    <property type="evidence" value="ECO:0007669"/>
    <property type="project" value="InterPro"/>
</dbReference>
<protein>
    <submittedName>
        <fullName evidence="8">ABC transporter permease</fullName>
    </submittedName>
    <submittedName>
        <fullName evidence="7">Putative membrane protein</fullName>
    </submittedName>
</protein>
<evidence type="ECO:0000256" key="2">
    <source>
        <dbReference type="ARBA" id="ARBA00022692"/>
    </source>
</evidence>
<reference evidence="8" key="2">
    <citation type="submission" date="2021-03" db="EMBL/GenBank/DDBJ databases">
        <title>Genome sequencing of Bifidobacterium longum subsp. infantis JCM 7009.</title>
        <authorList>
            <person name="Kim J."/>
        </authorList>
    </citation>
    <scope>NUCLEOTIDE SEQUENCE</scope>
    <source>
        <strain evidence="8">JCM 7009</strain>
    </source>
</reference>
<feature type="domain" description="ABC-2 type transporter transmembrane" evidence="6">
    <location>
        <begin position="39"/>
        <end position="217"/>
    </location>
</feature>
<feature type="transmembrane region" description="Helical" evidence="5">
    <location>
        <begin position="145"/>
        <end position="166"/>
    </location>
</feature>
<feature type="transmembrane region" description="Helical" evidence="5">
    <location>
        <begin position="63"/>
        <end position="83"/>
    </location>
</feature>
<keyword evidence="3 5" id="KW-1133">Transmembrane helix</keyword>
<feature type="transmembrane region" description="Helical" evidence="5">
    <location>
        <begin position="109"/>
        <end position="133"/>
    </location>
</feature>
<dbReference type="PANTHER" id="PTHR43229:SF2">
    <property type="entry name" value="NODULATION PROTEIN J"/>
    <property type="match status" value="1"/>
</dbReference>
<comment type="subcellular location">
    <subcellularLocation>
        <location evidence="1">Membrane</location>
        <topology evidence="1">Multi-pass membrane protein</topology>
    </subcellularLocation>
</comment>
<reference evidence="7 9" key="1">
    <citation type="submission" date="2014-12" db="EMBL/GenBank/DDBJ databases">
        <title>Complete genome sequence of Bifidobacterium longum subsp. infantis BT1.</title>
        <authorList>
            <person name="Kim J.F."/>
            <person name="Kwak M.-J."/>
        </authorList>
    </citation>
    <scope>NUCLEOTIDE SEQUENCE [LARGE SCALE GENOMIC DNA]</scope>
    <source>
        <strain evidence="7 9">BT1</strain>
    </source>
</reference>
<feature type="transmembrane region" description="Helical" evidence="5">
    <location>
        <begin position="29"/>
        <end position="51"/>
    </location>
</feature>
<dbReference type="InterPro" id="IPR051784">
    <property type="entry name" value="Nod_factor_ABC_transporter"/>
</dbReference>
<evidence type="ECO:0000256" key="3">
    <source>
        <dbReference type="ARBA" id="ARBA00022989"/>
    </source>
</evidence>
<keyword evidence="2 5" id="KW-0812">Transmembrane</keyword>
<name>A0A0M3T6V8_BIFLI</name>
<dbReference type="PANTHER" id="PTHR43229">
    <property type="entry name" value="NODULATION PROTEIN J"/>
    <property type="match status" value="1"/>
</dbReference>
<evidence type="ECO:0000313" key="7">
    <source>
        <dbReference type="EMBL" id="ALE10295.1"/>
    </source>
</evidence>
<dbReference type="PATRIC" id="fig|1682.24.peg.2248"/>